<protein>
    <recommendedName>
        <fullName evidence="4">Oligosaccharide repeat unit polymerase</fullName>
    </recommendedName>
</protein>
<keyword evidence="3" id="KW-1185">Reference proteome</keyword>
<feature type="transmembrane region" description="Helical" evidence="1">
    <location>
        <begin position="220"/>
        <end position="238"/>
    </location>
</feature>
<feature type="transmembrane region" description="Helical" evidence="1">
    <location>
        <begin position="171"/>
        <end position="191"/>
    </location>
</feature>
<dbReference type="EMBL" id="JAHLZF010000023">
    <property type="protein sequence ID" value="MBU6081822.1"/>
    <property type="molecule type" value="Genomic_DNA"/>
</dbReference>
<name>A0ABS6GRR6_9BACI</name>
<feature type="transmembrane region" description="Helical" evidence="1">
    <location>
        <begin position="198"/>
        <end position="214"/>
    </location>
</feature>
<accession>A0ABS6GRR6</accession>
<evidence type="ECO:0000256" key="1">
    <source>
        <dbReference type="SAM" id="Phobius"/>
    </source>
</evidence>
<evidence type="ECO:0008006" key="4">
    <source>
        <dbReference type="Google" id="ProtNLM"/>
    </source>
</evidence>
<reference evidence="2 3" key="1">
    <citation type="journal article" date="2011" name="Int. J. Syst. Evol. Microbiol.">
        <title>Allobacillus halotolerans gen. nov., sp. nov. isolated from shrimp paste.</title>
        <authorList>
            <person name="Sheu S.Y."/>
            <person name="Arun A.B."/>
            <person name="Jiang S.R."/>
            <person name="Young C.C."/>
            <person name="Chen W.M."/>
        </authorList>
    </citation>
    <scope>NUCLEOTIDE SEQUENCE [LARGE SCALE GENOMIC DNA]</scope>
    <source>
        <strain evidence="2 3">LMG 24826</strain>
    </source>
</reference>
<dbReference type="RefSeq" id="WP_216687803.1">
    <property type="nucleotide sequence ID" value="NZ_CAUPKR010000015.1"/>
</dbReference>
<organism evidence="2 3">
    <name type="scientific">Allobacillus halotolerans</name>
    <dbReference type="NCBI Taxonomy" id="570278"/>
    <lineage>
        <taxon>Bacteria</taxon>
        <taxon>Bacillati</taxon>
        <taxon>Bacillota</taxon>
        <taxon>Bacilli</taxon>
        <taxon>Bacillales</taxon>
        <taxon>Bacillaceae</taxon>
        <taxon>Allobacillus</taxon>
    </lineage>
</organism>
<feature type="transmembrane region" description="Helical" evidence="1">
    <location>
        <begin position="369"/>
        <end position="385"/>
    </location>
</feature>
<proteinExistence type="predicted"/>
<evidence type="ECO:0000313" key="3">
    <source>
        <dbReference type="Proteomes" id="UP000812672"/>
    </source>
</evidence>
<feature type="transmembrane region" description="Helical" evidence="1">
    <location>
        <begin position="126"/>
        <end position="144"/>
    </location>
</feature>
<gene>
    <name evidence="2" type="ORF">KQ486_12435</name>
</gene>
<keyword evidence="1" id="KW-0472">Membrane</keyword>
<dbReference type="Proteomes" id="UP000812672">
    <property type="component" value="Unassembled WGS sequence"/>
</dbReference>
<feature type="transmembrane region" description="Helical" evidence="1">
    <location>
        <begin position="340"/>
        <end position="362"/>
    </location>
</feature>
<keyword evidence="1" id="KW-1133">Transmembrane helix</keyword>
<feature type="transmembrane region" description="Helical" evidence="1">
    <location>
        <begin position="93"/>
        <end position="110"/>
    </location>
</feature>
<evidence type="ECO:0000313" key="2">
    <source>
        <dbReference type="EMBL" id="MBU6081822.1"/>
    </source>
</evidence>
<feature type="transmembrane region" description="Helical" evidence="1">
    <location>
        <begin position="7"/>
        <end position="24"/>
    </location>
</feature>
<feature type="transmembrane region" description="Helical" evidence="1">
    <location>
        <begin position="44"/>
        <end position="61"/>
    </location>
</feature>
<feature type="transmembrane region" description="Helical" evidence="1">
    <location>
        <begin position="391"/>
        <end position="407"/>
    </location>
</feature>
<comment type="caution">
    <text evidence="2">The sequence shown here is derived from an EMBL/GenBank/DDBJ whole genome shotgun (WGS) entry which is preliminary data.</text>
</comment>
<sequence length="428" mass="49756">MKRKYFLLIYITYFLSLLAFYNTIIYEEYSYFFYFRNELKIENIFISLILFLVTLLLTMSTRKRFYRVTNEAFLFFSVIPSAVYIIYNDRPTVLVINVLIIIGIFIIDKLDSGRDIQRKIFRLKKVNIAFFVLFISILMIPYIIRIDNINLANIFLEDIYESRSSYESNVYLSYTSSPLSKVLLPFLLISFIELKKHFLAILGLLFIILIYLTTGAQKDVLIGMTLVLFCYFIIKKYGISKLMSSITLATTAASILGVILYYFNHLAFFVTYIRRALFVGPGLSSVYLDYFTSNPYTNYSHSNIGQLFNDGDRLNLTRWAGHNLLGRDVNANIGIFLEGYVSFGIIGLLISLMMMLILVGFLKKLNISYVYMGIWISFMYVINFSLLETLLITHGLVIFVLVAYFLVPRENKTRCKYENRNSYVSGVK</sequence>
<keyword evidence="1" id="KW-0812">Transmembrane</keyword>
<feature type="transmembrane region" description="Helical" evidence="1">
    <location>
        <begin position="68"/>
        <end position="87"/>
    </location>
</feature>
<feature type="transmembrane region" description="Helical" evidence="1">
    <location>
        <begin position="245"/>
        <end position="263"/>
    </location>
</feature>